<dbReference type="RefSeq" id="WP_221251219.1">
    <property type="nucleotide sequence ID" value="NZ_AP024355.1"/>
</dbReference>
<name>A0ABN6DVH7_9BACT</name>
<evidence type="ECO:0008006" key="3">
    <source>
        <dbReference type="Google" id="ProtNLM"/>
    </source>
</evidence>
<accession>A0ABN6DVH7</accession>
<reference evidence="1 2" key="1">
    <citation type="journal article" date="2016" name="C (Basel)">
        <title>Selective Growth of and Electricity Production by Marine Exoelectrogenic Bacteria in Self-Aggregated Hydrogel of Microbially Reduced Graphene Oxide.</title>
        <authorList>
            <person name="Yoshida N."/>
            <person name="Goto Y."/>
            <person name="Miyata Y."/>
        </authorList>
    </citation>
    <scope>NUCLEOTIDE SEQUENCE [LARGE SCALE GENOMIC DNA]</scope>
    <source>
        <strain evidence="1 2">NIT-T3</strain>
    </source>
</reference>
<organism evidence="1 2">
    <name type="scientific">Desulfuromonas versatilis</name>
    <dbReference type="NCBI Taxonomy" id="2802975"/>
    <lineage>
        <taxon>Bacteria</taxon>
        <taxon>Pseudomonadati</taxon>
        <taxon>Thermodesulfobacteriota</taxon>
        <taxon>Desulfuromonadia</taxon>
        <taxon>Desulfuromonadales</taxon>
        <taxon>Desulfuromonadaceae</taxon>
        <taxon>Desulfuromonas</taxon>
    </lineage>
</organism>
<gene>
    <name evidence="1" type="ORF">DESUT3_08410</name>
</gene>
<dbReference type="Proteomes" id="UP001319827">
    <property type="component" value="Chromosome"/>
</dbReference>
<evidence type="ECO:0000313" key="2">
    <source>
        <dbReference type="Proteomes" id="UP001319827"/>
    </source>
</evidence>
<keyword evidence="2" id="KW-1185">Reference proteome</keyword>
<dbReference type="EMBL" id="AP024355">
    <property type="protein sequence ID" value="BCR03772.1"/>
    <property type="molecule type" value="Genomic_DNA"/>
</dbReference>
<sequence length="81" mass="8687">MSEPKEDVEVSLEEAAAVLQTTKLNVLMHLKRKLLEGTELDGNWRISRSSLEALKLKTASEGKAVVCRSHCSSAGGCGGCK</sequence>
<evidence type="ECO:0000313" key="1">
    <source>
        <dbReference type="EMBL" id="BCR03772.1"/>
    </source>
</evidence>
<proteinExistence type="predicted"/>
<reference evidence="1 2" key="2">
    <citation type="journal article" date="2021" name="Int. J. Syst. Evol. Microbiol.">
        <title>Isolation and Polyphasic Characterization of Desulfuromonas versatilis sp. Nov., an Electrogenic Bacteria Capable of Versatile Metabolism Isolated from a Graphene Oxide-Reducing Enrichment Culture.</title>
        <authorList>
            <person name="Xie L."/>
            <person name="Yoshida N."/>
            <person name="Ishii S."/>
            <person name="Meng L."/>
        </authorList>
    </citation>
    <scope>NUCLEOTIDE SEQUENCE [LARGE SCALE GENOMIC DNA]</scope>
    <source>
        <strain evidence="1 2">NIT-T3</strain>
    </source>
</reference>
<protein>
    <recommendedName>
        <fullName evidence="3">Helix-turn-helix domain-containing protein</fullName>
    </recommendedName>
</protein>